<organism evidence="1 2">
    <name type="scientific">Candidatus Gottesmanbacteria bacterium RIFCSPHIGHO2_02_FULL_39_14</name>
    <dbReference type="NCBI Taxonomy" id="1798383"/>
    <lineage>
        <taxon>Bacteria</taxon>
        <taxon>Candidatus Gottesmaniibacteriota</taxon>
    </lineage>
</organism>
<dbReference type="Proteomes" id="UP000176253">
    <property type="component" value="Unassembled WGS sequence"/>
</dbReference>
<dbReference type="STRING" id="1798383.A3D78_06965"/>
<evidence type="ECO:0000313" key="1">
    <source>
        <dbReference type="EMBL" id="OGG15895.1"/>
    </source>
</evidence>
<reference evidence="1 2" key="1">
    <citation type="journal article" date="2016" name="Nat. Commun.">
        <title>Thousands of microbial genomes shed light on interconnected biogeochemical processes in an aquifer system.</title>
        <authorList>
            <person name="Anantharaman K."/>
            <person name="Brown C.T."/>
            <person name="Hug L.A."/>
            <person name="Sharon I."/>
            <person name="Castelle C.J."/>
            <person name="Probst A.J."/>
            <person name="Thomas B.C."/>
            <person name="Singh A."/>
            <person name="Wilkins M.J."/>
            <person name="Karaoz U."/>
            <person name="Brodie E.L."/>
            <person name="Williams K.H."/>
            <person name="Hubbard S.S."/>
            <person name="Banfield J.F."/>
        </authorList>
    </citation>
    <scope>NUCLEOTIDE SEQUENCE [LARGE SCALE GENOMIC DNA]</scope>
</reference>
<sequence>MGQTILTPKQSDFLELVRKEKFITDNFYLTGGTALTEFYLKHRLSEDIDLFIEKREVEADKVDVFLKKIGHSLGVSAIKRSQFLGLFSYKLLYKDTASLKVDFNYYPFPRISKGLTINNLDIDSIYDIAANKIHTLFMKPRARDYVDIYFILREKNYSLKKIILNAKAKFDWHIDPANLGNQFTRVIEISDLPKMLVPFDKKEMDQFFLKLAKSLDNEIFE</sequence>
<protein>
    <recommendedName>
        <fullName evidence="3">Nucleotidyl transferase AbiEii/AbiGii toxin family protein</fullName>
    </recommendedName>
</protein>
<dbReference type="Gene3D" id="3.10.450.620">
    <property type="entry name" value="JHP933, nucleotidyltransferase-like core domain"/>
    <property type="match status" value="1"/>
</dbReference>
<dbReference type="InterPro" id="IPR014942">
    <property type="entry name" value="AbiEii"/>
</dbReference>
<proteinExistence type="predicted"/>
<accession>A0A1F5ZU86</accession>
<dbReference type="Pfam" id="PF08843">
    <property type="entry name" value="AbiEii"/>
    <property type="match status" value="1"/>
</dbReference>
<name>A0A1F5ZU86_9BACT</name>
<comment type="caution">
    <text evidence="1">The sequence shown here is derived from an EMBL/GenBank/DDBJ whole genome shotgun (WGS) entry which is preliminary data.</text>
</comment>
<dbReference type="AlphaFoldDB" id="A0A1F5ZU86"/>
<dbReference type="EMBL" id="MFJM01000066">
    <property type="protein sequence ID" value="OGG15895.1"/>
    <property type="molecule type" value="Genomic_DNA"/>
</dbReference>
<gene>
    <name evidence="1" type="ORF">A3D78_06965</name>
</gene>
<evidence type="ECO:0000313" key="2">
    <source>
        <dbReference type="Proteomes" id="UP000176253"/>
    </source>
</evidence>
<evidence type="ECO:0008006" key="3">
    <source>
        <dbReference type="Google" id="ProtNLM"/>
    </source>
</evidence>